<accession>A0A0F8ZC87</accession>
<gene>
    <name evidence="1" type="ORF">LCGC14_2792550</name>
</gene>
<sequence>HDLKVPDEQVEYYQLRVDNQDLFDKLEEAQEANDKEAVDAVRATVVGEETFRDVERRVDAMNKGTREAPILPEIVNAFVEHMRIVDETSGNSAEAKLNRYDNNDLNEFLMDEDVWGGQKAELLDESKEYLDNYLVPRWRIEVNYREEDEGFDAIAEDDREARDAFLAGEGLEGTDLQRRIEYRQDRRRREAMEMSNKVTGDRFPTDQIETFVGYWEYPVKGFAQERYLVLNGGQDPDNLTGFAKAMHNIAGIDIPRPQDVPSMEYDNIYDEWKDDFTKLEGLADNESEFYVEDPDLRKQARDAMMFTTATQTYSGVKVKNKQATAFALASYKREAYGNFVPEVHIETYVAWKKISSEGKPGDWGLQTGQKGEALWFEDDWFMLEHMDFYRDVYMNPAHNNGIQREAWNFTR</sequence>
<name>A0A0F8ZC87_9ZZZZ</name>
<protein>
    <submittedName>
        <fullName evidence="1">Uncharacterized protein</fullName>
    </submittedName>
</protein>
<comment type="caution">
    <text evidence="1">The sequence shown here is derived from an EMBL/GenBank/DDBJ whole genome shotgun (WGS) entry which is preliminary data.</text>
</comment>
<dbReference type="EMBL" id="LAZR01052184">
    <property type="protein sequence ID" value="KKK83520.1"/>
    <property type="molecule type" value="Genomic_DNA"/>
</dbReference>
<organism evidence="1">
    <name type="scientific">marine sediment metagenome</name>
    <dbReference type="NCBI Taxonomy" id="412755"/>
    <lineage>
        <taxon>unclassified sequences</taxon>
        <taxon>metagenomes</taxon>
        <taxon>ecological metagenomes</taxon>
    </lineage>
</organism>
<proteinExistence type="predicted"/>
<feature type="non-terminal residue" evidence="1">
    <location>
        <position position="1"/>
    </location>
</feature>
<dbReference type="AlphaFoldDB" id="A0A0F8ZC87"/>
<reference evidence="1" key="1">
    <citation type="journal article" date="2015" name="Nature">
        <title>Complex archaea that bridge the gap between prokaryotes and eukaryotes.</title>
        <authorList>
            <person name="Spang A."/>
            <person name="Saw J.H."/>
            <person name="Jorgensen S.L."/>
            <person name="Zaremba-Niedzwiedzka K."/>
            <person name="Martijn J."/>
            <person name="Lind A.E."/>
            <person name="van Eijk R."/>
            <person name="Schleper C."/>
            <person name="Guy L."/>
            <person name="Ettema T.J."/>
        </authorList>
    </citation>
    <scope>NUCLEOTIDE SEQUENCE</scope>
</reference>
<evidence type="ECO:0000313" key="1">
    <source>
        <dbReference type="EMBL" id="KKK83520.1"/>
    </source>
</evidence>
<feature type="non-terminal residue" evidence="1">
    <location>
        <position position="411"/>
    </location>
</feature>